<feature type="region of interest" description="Disordered" evidence="1">
    <location>
        <begin position="186"/>
        <end position="213"/>
    </location>
</feature>
<evidence type="ECO:0000256" key="1">
    <source>
        <dbReference type="SAM" id="MobiDB-lite"/>
    </source>
</evidence>
<reference evidence="2" key="1">
    <citation type="journal article" date="2021" name="Proc. Natl. Acad. Sci. U.S.A.">
        <title>A Catalog of Tens of Thousands of Viruses from Human Metagenomes Reveals Hidden Associations with Chronic Diseases.</title>
        <authorList>
            <person name="Tisza M.J."/>
            <person name="Buck C.B."/>
        </authorList>
    </citation>
    <scope>NUCLEOTIDE SEQUENCE</scope>
    <source>
        <strain evidence="2">Ct8wU2</strain>
    </source>
</reference>
<name>A0A8S5SYB6_9CAUD</name>
<organism evidence="2">
    <name type="scientific">Siphoviridae sp. ct8wU2</name>
    <dbReference type="NCBI Taxonomy" id="2827791"/>
    <lineage>
        <taxon>Viruses</taxon>
        <taxon>Duplodnaviria</taxon>
        <taxon>Heunggongvirae</taxon>
        <taxon>Uroviricota</taxon>
        <taxon>Caudoviricetes</taxon>
    </lineage>
</organism>
<accession>A0A8S5SYB6</accession>
<evidence type="ECO:0000313" key="2">
    <source>
        <dbReference type="EMBL" id="DAF55771.1"/>
    </source>
</evidence>
<feature type="compositionally biased region" description="Gly residues" evidence="1">
    <location>
        <begin position="190"/>
        <end position="203"/>
    </location>
</feature>
<proteinExistence type="predicted"/>
<sequence>MEMKQVYEALEKVENGADLIAAIKGEINTLNNEAKKHRTAGEQSATKLKSILEAVGLDDGEDVVDKAKGLKTTLDQFAQGGKKPDEVAKQITDLTAQVGKVTKQLADMTETAKAEKTKRLDGMKMAKAVELLTKGNAASPQNMAKLLEGSIVVKDDESLAYTGSDGKEISLEDGVNGWLKENSWAVKANGAGGGGSNGGGGGSDDPFLSGFNS</sequence>
<dbReference type="EMBL" id="BK032699">
    <property type="protein sequence ID" value="DAF55771.1"/>
    <property type="molecule type" value="Genomic_DNA"/>
</dbReference>
<protein>
    <submittedName>
        <fullName evidence="2">Intron-binding protein aquarius N-terminus</fullName>
    </submittedName>
</protein>